<feature type="region of interest" description="Disordered" evidence="1">
    <location>
        <begin position="1"/>
        <end position="29"/>
    </location>
</feature>
<keyword evidence="3" id="KW-1185">Reference proteome</keyword>
<accession>A0A448WZ06</accession>
<dbReference type="EMBL" id="CAAALY010063026">
    <property type="protein sequence ID" value="VEL23646.1"/>
    <property type="molecule type" value="Genomic_DNA"/>
</dbReference>
<name>A0A448WZ06_9PLAT</name>
<comment type="caution">
    <text evidence="2">The sequence shown here is derived from an EMBL/GenBank/DDBJ whole genome shotgun (WGS) entry which is preliminary data.</text>
</comment>
<evidence type="ECO:0000256" key="1">
    <source>
        <dbReference type="SAM" id="MobiDB-lite"/>
    </source>
</evidence>
<dbReference type="AlphaFoldDB" id="A0A448WZ06"/>
<proteinExistence type="predicted"/>
<evidence type="ECO:0000313" key="2">
    <source>
        <dbReference type="EMBL" id="VEL23646.1"/>
    </source>
</evidence>
<organism evidence="2 3">
    <name type="scientific">Protopolystoma xenopodis</name>
    <dbReference type="NCBI Taxonomy" id="117903"/>
    <lineage>
        <taxon>Eukaryota</taxon>
        <taxon>Metazoa</taxon>
        <taxon>Spiralia</taxon>
        <taxon>Lophotrochozoa</taxon>
        <taxon>Platyhelminthes</taxon>
        <taxon>Monogenea</taxon>
        <taxon>Polyopisthocotylea</taxon>
        <taxon>Polystomatidea</taxon>
        <taxon>Polystomatidae</taxon>
        <taxon>Protopolystoma</taxon>
    </lineage>
</organism>
<gene>
    <name evidence="2" type="ORF">PXEA_LOCUS17086</name>
</gene>
<sequence length="184" mass="21098">MTTETQQDFLYTGSARRQPQSTWQPVTTSKEFPGDVFSRAYLAAEQMRRHRTEMASILRSREIEQISRQLVDTYRADGVPSASQQDELSPQDISVSFDVSSPITVHYDKLSSALATERTWFETGFHDVAVYGSIVTKMRTISIFIANAIRDERIILDFRSSIDLRDKVLGVARRKMVFEEPLRL</sequence>
<protein>
    <submittedName>
        <fullName evidence="2">Uncharacterized protein</fullName>
    </submittedName>
</protein>
<dbReference type="Proteomes" id="UP000784294">
    <property type="component" value="Unassembled WGS sequence"/>
</dbReference>
<reference evidence="2" key="1">
    <citation type="submission" date="2018-11" db="EMBL/GenBank/DDBJ databases">
        <authorList>
            <consortium name="Pathogen Informatics"/>
        </authorList>
    </citation>
    <scope>NUCLEOTIDE SEQUENCE</scope>
</reference>
<evidence type="ECO:0000313" key="3">
    <source>
        <dbReference type="Proteomes" id="UP000784294"/>
    </source>
</evidence>